<feature type="region of interest" description="Disordered" evidence="6">
    <location>
        <begin position="215"/>
        <end position="280"/>
    </location>
</feature>
<organism evidence="9 10">
    <name type="scientific">Candidatus Magasanikbacteria bacterium RIFCSPHIGHO2_02_FULL_41_13</name>
    <dbReference type="NCBI Taxonomy" id="1798676"/>
    <lineage>
        <taxon>Bacteria</taxon>
        <taxon>Candidatus Magasanikiibacteriota</taxon>
    </lineage>
</organism>
<dbReference type="InterPro" id="IPR008991">
    <property type="entry name" value="Translation_prot_SH3-like_sf"/>
</dbReference>
<evidence type="ECO:0000256" key="1">
    <source>
        <dbReference type="ARBA" id="ARBA00005636"/>
    </source>
</evidence>
<dbReference type="InterPro" id="IPR005880">
    <property type="entry name" value="Ribosomal_uL2_bac/org-type"/>
</dbReference>
<dbReference type="PANTHER" id="PTHR13691">
    <property type="entry name" value="RIBOSOMAL PROTEIN L2"/>
    <property type="match status" value="1"/>
</dbReference>
<dbReference type="InterPro" id="IPR014722">
    <property type="entry name" value="Rib_uL2_dom2"/>
</dbReference>
<dbReference type="InterPro" id="IPR022666">
    <property type="entry name" value="Ribosomal_uL2_RNA-bd_dom"/>
</dbReference>
<dbReference type="Pfam" id="PF03947">
    <property type="entry name" value="Ribosomal_L2_C"/>
    <property type="match status" value="1"/>
</dbReference>
<evidence type="ECO:0000256" key="6">
    <source>
        <dbReference type="SAM" id="MobiDB-lite"/>
    </source>
</evidence>
<dbReference type="Pfam" id="PF00181">
    <property type="entry name" value="Ribosomal_L2_N"/>
    <property type="match status" value="1"/>
</dbReference>
<dbReference type="InterPro" id="IPR012340">
    <property type="entry name" value="NA-bd_OB-fold"/>
</dbReference>
<dbReference type="InterPro" id="IPR002171">
    <property type="entry name" value="Ribosomal_uL2"/>
</dbReference>
<dbReference type="AlphaFoldDB" id="A0A1F6M4G8"/>
<feature type="compositionally biased region" description="Basic residues" evidence="6">
    <location>
        <begin position="1"/>
        <end position="16"/>
    </location>
</feature>
<evidence type="ECO:0000256" key="2">
    <source>
        <dbReference type="ARBA" id="ARBA00022980"/>
    </source>
</evidence>
<dbReference type="SMART" id="SM01382">
    <property type="entry name" value="Ribosomal_L2_C"/>
    <property type="match status" value="1"/>
</dbReference>
<dbReference type="GO" id="GO:0019843">
    <property type="term" value="F:rRNA binding"/>
    <property type="evidence" value="ECO:0007669"/>
    <property type="project" value="UniProtKB-UniRule"/>
</dbReference>
<feature type="domain" description="Large ribosomal subunit protein uL2 C-terminal" evidence="7">
    <location>
        <begin position="125"/>
        <end position="255"/>
    </location>
</feature>
<dbReference type="STRING" id="1798676.A3B90_01385"/>
<dbReference type="PANTHER" id="PTHR13691:SF5">
    <property type="entry name" value="LARGE RIBOSOMAL SUBUNIT PROTEIN UL2M"/>
    <property type="match status" value="1"/>
</dbReference>
<dbReference type="SUPFAM" id="SSF50249">
    <property type="entry name" value="Nucleic acid-binding proteins"/>
    <property type="match status" value="1"/>
</dbReference>
<protein>
    <recommendedName>
        <fullName evidence="4 5">Large ribosomal subunit protein uL2</fullName>
    </recommendedName>
</protein>
<dbReference type="InterPro" id="IPR022669">
    <property type="entry name" value="Ribosomal_uL2_C"/>
</dbReference>
<dbReference type="Proteomes" id="UP000178742">
    <property type="component" value="Unassembled WGS sequence"/>
</dbReference>
<feature type="domain" description="Large ribosomal subunit protein uL2 RNA-binding" evidence="8">
    <location>
        <begin position="42"/>
        <end position="118"/>
    </location>
</feature>
<dbReference type="Gene3D" id="2.40.50.140">
    <property type="entry name" value="Nucleic acid-binding proteins"/>
    <property type="match status" value="1"/>
</dbReference>
<comment type="subunit">
    <text evidence="5">Part of the 50S ribosomal subunit. Forms a bridge to the 30S subunit in the 70S ribosome.</text>
</comment>
<gene>
    <name evidence="5" type="primary">rplB</name>
    <name evidence="9" type="ORF">A3B90_01385</name>
</gene>
<evidence type="ECO:0000259" key="8">
    <source>
        <dbReference type="SMART" id="SM01383"/>
    </source>
</evidence>
<keyword evidence="5" id="KW-0694">RNA-binding</keyword>
<accession>A0A1F6M4G8</accession>
<dbReference type="FunFam" id="2.30.30.30:FF:000001">
    <property type="entry name" value="50S ribosomal protein L2"/>
    <property type="match status" value="1"/>
</dbReference>
<sequence>MAIKHHKPTSAGRRKSSVQDFSDITSFKPEKSLIEPRKKHSGRNNMGIITVRHKGGGAKQMYRMVDFLQNRFDIPATVKTIEYDPNRGCRICLVEYSDGIKSYILGFNGVKVGDTVISSQKKVDPAPGTRMPLEHIPVGLFVHNVELVAGQGGQLVRGAGNSAQLQVIEGEYAQLKMPSGEVRLVKKNAAATIGTLGNADFGLVRYGKAGRMRHRGIKPRVGGKNMNPVDHPHGGGEGHSPIGLRGGPKTPWGKKAMGVKTRKRGKWTDSFIVSRRKGKK</sequence>
<name>A0A1F6M4G8_9BACT</name>
<evidence type="ECO:0000256" key="4">
    <source>
        <dbReference type="ARBA" id="ARBA00035242"/>
    </source>
</evidence>
<comment type="caution">
    <text evidence="9">The sequence shown here is derived from an EMBL/GenBank/DDBJ whole genome shotgun (WGS) entry which is preliminary data.</text>
</comment>
<dbReference type="SUPFAM" id="SSF50104">
    <property type="entry name" value="Translation proteins SH3-like domain"/>
    <property type="match status" value="1"/>
</dbReference>
<dbReference type="PIRSF" id="PIRSF002158">
    <property type="entry name" value="Ribosomal_L2"/>
    <property type="match status" value="1"/>
</dbReference>
<evidence type="ECO:0000256" key="5">
    <source>
        <dbReference type="HAMAP-Rule" id="MF_01320"/>
    </source>
</evidence>
<evidence type="ECO:0000313" key="10">
    <source>
        <dbReference type="Proteomes" id="UP000178742"/>
    </source>
</evidence>
<dbReference type="Gene3D" id="2.30.30.30">
    <property type="match status" value="1"/>
</dbReference>
<dbReference type="Gene3D" id="4.10.950.10">
    <property type="entry name" value="Ribosomal protein L2, domain 3"/>
    <property type="match status" value="1"/>
</dbReference>
<dbReference type="GO" id="GO:0015934">
    <property type="term" value="C:large ribosomal subunit"/>
    <property type="evidence" value="ECO:0007669"/>
    <property type="project" value="InterPro"/>
</dbReference>
<dbReference type="GO" id="GO:0002181">
    <property type="term" value="P:cytoplasmic translation"/>
    <property type="evidence" value="ECO:0007669"/>
    <property type="project" value="TreeGrafter"/>
</dbReference>
<dbReference type="EMBL" id="MFPX01000016">
    <property type="protein sequence ID" value="OGH66542.1"/>
    <property type="molecule type" value="Genomic_DNA"/>
</dbReference>
<dbReference type="GO" id="GO:0016740">
    <property type="term" value="F:transferase activity"/>
    <property type="evidence" value="ECO:0007669"/>
    <property type="project" value="InterPro"/>
</dbReference>
<dbReference type="InterPro" id="IPR014726">
    <property type="entry name" value="Ribosomal_uL2_dom3"/>
</dbReference>
<reference evidence="9 10" key="1">
    <citation type="journal article" date="2016" name="Nat. Commun.">
        <title>Thousands of microbial genomes shed light on interconnected biogeochemical processes in an aquifer system.</title>
        <authorList>
            <person name="Anantharaman K."/>
            <person name="Brown C.T."/>
            <person name="Hug L.A."/>
            <person name="Sharon I."/>
            <person name="Castelle C.J."/>
            <person name="Probst A.J."/>
            <person name="Thomas B.C."/>
            <person name="Singh A."/>
            <person name="Wilkins M.J."/>
            <person name="Karaoz U."/>
            <person name="Brodie E.L."/>
            <person name="Williams K.H."/>
            <person name="Hubbard S.S."/>
            <person name="Banfield J.F."/>
        </authorList>
    </citation>
    <scope>NUCLEOTIDE SEQUENCE [LARGE SCALE GENOMIC DNA]</scope>
</reference>
<dbReference type="SMART" id="SM01383">
    <property type="entry name" value="Ribosomal_L2"/>
    <property type="match status" value="1"/>
</dbReference>
<evidence type="ECO:0000313" key="9">
    <source>
        <dbReference type="EMBL" id="OGH66542.1"/>
    </source>
</evidence>
<dbReference type="GO" id="GO:0003735">
    <property type="term" value="F:structural constituent of ribosome"/>
    <property type="evidence" value="ECO:0007669"/>
    <property type="project" value="InterPro"/>
</dbReference>
<keyword evidence="2 5" id="KW-0689">Ribosomal protein</keyword>
<keyword evidence="5" id="KW-0699">rRNA-binding</keyword>
<proteinExistence type="inferred from homology"/>
<dbReference type="HAMAP" id="MF_01320_B">
    <property type="entry name" value="Ribosomal_uL2_B"/>
    <property type="match status" value="1"/>
</dbReference>
<dbReference type="FunFam" id="4.10.950.10:FF:000001">
    <property type="entry name" value="50S ribosomal protein L2"/>
    <property type="match status" value="1"/>
</dbReference>
<comment type="similarity">
    <text evidence="1 5">Belongs to the universal ribosomal protein uL2 family.</text>
</comment>
<evidence type="ECO:0000256" key="3">
    <source>
        <dbReference type="ARBA" id="ARBA00023274"/>
    </source>
</evidence>
<feature type="region of interest" description="Disordered" evidence="6">
    <location>
        <begin position="1"/>
        <end position="21"/>
    </location>
</feature>
<keyword evidence="3 5" id="KW-0687">Ribonucleoprotein</keyword>
<comment type="function">
    <text evidence="5">One of the primary rRNA binding proteins. Required for association of the 30S and 50S subunits to form the 70S ribosome, for tRNA binding and peptide bond formation. It has been suggested to have peptidyltransferase activity; this is somewhat controversial. Makes several contacts with the 16S rRNA in the 70S ribosome.</text>
</comment>
<dbReference type="NCBIfam" id="TIGR01171">
    <property type="entry name" value="rplB_bact"/>
    <property type="match status" value="1"/>
</dbReference>
<evidence type="ECO:0000259" key="7">
    <source>
        <dbReference type="SMART" id="SM01382"/>
    </source>
</evidence>